<evidence type="ECO:0000313" key="2">
    <source>
        <dbReference type="Proteomes" id="UP000703893"/>
    </source>
</evidence>
<gene>
    <name evidence="1" type="ORF">FJZ00_07310</name>
</gene>
<dbReference type="InterPro" id="IPR024079">
    <property type="entry name" value="MetalloPept_cat_dom_sf"/>
</dbReference>
<accession>A0A937X314</accession>
<protein>
    <submittedName>
        <fullName evidence="1">Uncharacterized protein</fullName>
    </submittedName>
</protein>
<dbReference type="SUPFAM" id="SSF55486">
    <property type="entry name" value="Metalloproteases ('zincins'), catalytic domain"/>
    <property type="match status" value="1"/>
</dbReference>
<proteinExistence type="predicted"/>
<reference evidence="1 2" key="1">
    <citation type="submission" date="2019-03" db="EMBL/GenBank/DDBJ databases">
        <title>Lake Tanganyika Metagenome-Assembled Genomes (MAGs).</title>
        <authorList>
            <person name="Tran P."/>
        </authorList>
    </citation>
    <scope>NUCLEOTIDE SEQUENCE [LARGE SCALE GENOMIC DNA]</scope>
    <source>
        <strain evidence="1">K_DeepCast_65m_m2_236</strain>
    </source>
</reference>
<dbReference type="Proteomes" id="UP000703893">
    <property type="component" value="Unassembled WGS sequence"/>
</dbReference>
<dbReference type="GO" id="GO:0008237">
    <property type="term" value="F:metallopeptidase activity"/>
    <property type="evidence" value="ECO:0007669"/>
    <property type="project" value="InterPro"/>
</dbReference>
<dbReference type="EMBL" id="VGJX01000384">
    <property type="protein sequence ID" value="MBM3274943.1"/>
    <property type="molecule type" value="Genomic_DNA"/>
</dbReference>
<evidence type="ECO:0000313" key="1">
    <source>
        <dbReference type="EMBL" id="MBM3274943.1"/>
    </source>
</evidence>
<organism evidence="1 2">
    <name type="scientific">Candidatus Tanganyikabacteria bacterium</name>
    <dbReference type="NCBI Taxonomy" id="2961651"/>
    <lineage>
        <taxon>Bacteria</taxon>
        <taxon>Bacillati</taxon>
        <taxon>Candidatus Sericytochromatia</taxon>
        <taxon>Candidatus Tanganyikabacteria</taxon>
    </lineage>
</organism>
<name>A0A937X314_9BACT</name>
<dbReference type="AlphaFoldDB" id="A0A937X314"/>
<sequence>MTDPSPPAWGTAELQSILTTVEKVPPADRAALANVTFDRKPNGPTEDVNGIQYWNRGDTVFNSNVKSGPVTVTLYDQALIAGNYRVGETIIHEVGHIVEGGGRLDPDAIREWAKLSHFERRIDNQHYLFSSYDREAKVINEDPYTTALNKDNFVSEYARESAAEDFAESYRTYIANPDLLMQKAPEKFLFINSTSKKYSNSELNDLATKNGADLPFAVAELKMSNFRPETIGKILQGNGFDPGTGDPGTGAGDAFAYIQRNANTYDFVSRFTANPQGALGSAIWSKLTPGEQSLLKSRSYVTGLLDGARANAVQLADTVSNQDVKALQTYMNKLVSTVPSDAQKAAMSSQINPRTAASARNKYYTELMNASGFSPAMMQLFSSTNAISTAANDSKLSSQLEGLWGGFSYQGRQYGPTTRDAAKLAAMNTGIGNIGLAEVQALGDALKSGYFKGGAFGNAMAAAAVTGGVNFPAA</sequence>
<dbReference type="Gene3D" id="3.40.390.10">
    <property type="entry name" value="Collagenase (Catalytic Domain)"/>
    <property type="match status" value="1"/>
</dbReference>
<comment type="caution">
    <text evidence="1">The sequence shown here is derived from an EMBL/GenBank/DDBJ whole genome shotgun (WGS) entry which is preliminary data.</text>
</comment>